<name>F2EAP3_HORVV</name>
<dbReference type="AlphaFoldDB" id="F2EAP3"/>
<reference evidence="1" key="1">
    <citation type="journal article" date="2011" name="Plant Physiol.">
        <title>Comprehensive sequence analysis of 24,783 barley full-length cDNAs derived from 12 clone libraries.</title>
        <authorList>
            <person name="Matsumoto T."/>
            <person name="Tanaka T."/>
            <person name="Sakai H."/>
            <person name="Amano N."/>
            <person name="Kanamori H."/>
            <person name="Kurita K."/>
            <person name="Kikuta A."/>
            <person name="Kamiya K."/>
            <person name="Yamamoto M."/>
            <person name="Ikawa H."/>
            <person name="Fujii N."/>
            <person name="Hori K."/>
            <person name="Itoh T."/>
            <person name="Sato K."/>
        </authorList>
    </citation>
    <scope>NUCLEOTIDE SEQUENCE</scope>
    <source>
        <tissue evidence="1">Flower</tissue>
    </source>
</reference>
<proteinExistence type="evidence at transcript level"/>
<sequence>MQRQQRFSSLSSFYARRYPQNVVRRGDQAKAAVFRLLPRSETAPTRAASTCVSPASAEVAIEAITAGAVTPVGLALGRCTIATRNAAHRRPAGSSAQTIQRDVC</sequence>
<dbReference type="EMBL" id="AK373218">
    <property type="protein sequence ID" value="BAK04415.1"/>
    <property type="molecule type" value="mRNA"/>
</dbReference>
<organism evidence="1">
    <name type="scientific">Hordeum vulgare subsp. vulgare</name>
    <name type="common">Domesticated barley</name>
    <dbReference type="NCBI Taxonomy" id="112509"/>
    <lineage>
        <taxon>Eukaryota</taxon>
        <taxon>Viridiplantae</taxon>
        <taxon>Streptophyta</taxon>
        <taxon>Embryophyta</taxon>
        <taxon>Tracheophyta</taxon>
        <taxon>Spermatophyta</taxon>
        <taxon>Magnoliopsida</taxon>
        <taxon>Liliopsida</taxon>
        <taxon>Poales</taxon>
        <taxon>Poaceae</taxon>
        <taxon>BOP clade</taxon>
        <taxon>Pooideae</taxon>
        <taxon>Triticodae</taxon>
        <taxon>Triticeae</taxon>
        <taxon>Hordeinae</taxon>
        <taxon>Hordeum</taxon>
    </lineage>
</organism>
<accession>F2EAP3</accession>
<evidence type="ECO:0000313" key="1">
    <source>
        <dbReference type="EMBL" id="BAK04415.1"/>
    </source>
</evidence>
<protein>
    <submittedName>
        <fullName evidence="1">Predicted protein</fullName>
    </submittedName>
</protein>